<name>A0A559M6X8_9HELO</name>
<dbReference type="EMBL" id="QGML01001587">
    <property type="protein sequence ID" value="TVY88719.1"/>
    <property type="molecule type" value="Genomic_DNA"/>
</dbReference>
<feature type="domain" description="Heterokaryon incompatibility" evidence="1">
    <location>
        <begin position="177"/>
        <end position="332"/>
    </location>
</feature>
<dbReference type="InterPro" id="IPR010730">
    <property type="entry name" value="HET"/>
</dbReference>
<dbReference type="Pfam" id="PF06985">
    <property type="entry name" value="HET"/>
    <property type="match status" value="1"/>
</dbReference>
<protein>
    <recommendedName>
        <fullName evidence="1">Heterokaryon incompatibility domain-containing protein</fullName>
    </recommendedName>
</protein>
<sequence length="669" mass="74037">MARCDVCFNLQPETLSLLPPGQRAVCFVTIGDLKASISASSCAECTLILDALSCCKTNWDAKDDGQSVEMQIALGKPLRLFWRREAIYVELFSRASNLSPKKTEVSTSIGPALEVAESSFSDSCFRLASSWLNTCTKSHPACQLGAEPPLPTRVINVGVEGKQDPFLLESQALRGQYVALSYCWGDPKVHPVLKTTPETYQKHKQCIEFTSLPKTLRDAVTITRRLGLQYLWIDALCIIQGDADDWARESSRMCEVYSNAYLTLAGSNAAGNAEGILNKQAYGMPPVEISYKDGMTIYVRKHLARLHDNYAEVSRGSAKPEPINCRAWTLQEGFLSNRILRYTSNELVWECNEWRHCECGLSSAPIGPDDEASNRSIRKPDIVETLSLDDIYQKWVEVLSYASERQLGYEEDRLPAISGLAKQFVAAFERVGNPNEQYLAGLWRSNLAKSLIWNIEDDRDRVGRYDVIEVRRPKAWRAPSWSPLSVEGPVRIPQISGFRSTIEVLEASTEPSTLDPYGQVASGKIVARGRVVHGLSITLKETTKGDDDYAYVHGERYAIQHGDIVKLIICDESGKKLSSAAETFSALLVGTIDGHLASREDVFLVLRSVAKGNGGIASFERVGMSVSVAAELPFGMGLLAGKEFSEKLFSTENNNSMFSDVVEEEIILV</sequence>
<gene>
    <name evidence="2" type="ORF">LAWI1_G005588</name>
</gene>
<comment type="caution">
    <text evidence="2">The sequence shown here is derived from an EMBL/GenBank/DDBJ whole genome shotgun (WGS) entry which is preliminary data.</text>
</comment>
<accession>A0A559M6X8</accession>
<proteinExistence type="predicted"/>
<evidence type="ECO:0000259" key="1">
    <source>
        <dbReference type="Pfam" id="PF06985"/>
    </source>
</evidence>
<reference evidence="2 3" key="1">
    <citation type="submission" date="2018-05" db="EMBL/GenBank/DDBJ databases">
        <title>Genome sequencing and assembly of the regulated plant pathogen Lachnellula willkommii and related sister species for the development of diagnostic species identification markers.</title>
        <authorList>
            <person name="Giroux E."/>
            <person name="Bilodeau G."/>
        </authorList>
    </citation>
    <scope>NUCLEOTIDE SEQUENCE [LARGE SCALE GENOMIC DNA]</scope>
    <source>
        <strain evidence="2 3">CBS 172.35</strain>
    </source>
</reference>
<evidence type="ECO:0000313" key="3">
    <source>
        <dbReference type="Proteomes" id="UP000315522"/>
    </source>
</evidence>
<keyword evidence="3" id="KW-1185">Reference proteome</keyword>
<evidence type="ECO:0000313" key="2">
    <source>
        <dbReference type="EMBL" id="TVY88719.1"/>
    </source>
</evidence>
<organism evidence="2 3">
    <name type="scientific">Lachnellula willkommii</name>
    <dbReference type="NCBI Taxonomy" id="215461"/>
    <lineage>
        <taxon>Eukaryota</taxon>
        <taxon>Fungi</taxon>
        <taxon>Dikarya</taxon>
        <taxon>Ascomycota</taxon>
        <taxon>Pezizomycotina</taxon>
        <taxon>Leotiomycetes</taxon>
        <taxon>Helotiales</taxon>
        <taxon>Lachnaceae</taxon>
        <taxon>Lachnellula</taxon>
    </lineage>
</organism>
<dbReference type="PANTHER" id="PTHR33112:SF16">
    <property type="entry name" value="HETEROKARYON INCOMPATIBILITY DOMAIN-CONTAINING PROTEIN"/>
    <property type="match status" value="1"/>
</dbReference>
<dbReference type="AlphaFoldDB" id="A0A559M6X8"/>
<dbReference type="Proteomes" id="UP000315522">
    <property type="component" value="Unassembled WGS sequence"/>
</dbReference>
<dbReference type="PANTHER" id="PTHR33112">
    <property type="entry name" value="DOMAIN PROTEIN, PUTATIVE-RELATED"/>
    <property type="match status" value="1"/>
</dbReference>